<protein>
    <submittedName>
        <fullName evidence="1">Uncharacterized protein</fullName>
    </submittedName>
</protein>
<name>A0ACB8ACL7_9AGAM</name>
<dbReference type="EMBL" id="MU267691">
    <property type="protein sequence ID" value="KAH7911037.1"/>
    <property type="molecule type" value="Genomic_DNA"/>
</dbReference>
<accession>A0ACB8ACL7</accession>
<keyword evidence="2" id="KW-1185">Reference proteome</keyword>
<evidence type="ECO:0000313" key="2">
    <source>
        <dbReference type="Proteomes" id="UP000790377"/>
    </source>
</evidence>
<reference evidence="1" key="1">
    <citation type="journal article" date="2021" name="New Phytol.">
        <title>Evolutionary innovations through gain and loss of genes in the ectomycorrhizal Boletales.</title>
        <authorList>
            <person name="Wu G."/>
            <person name="Miyauchi S."/>
            <person name="Morin E."/>
            <person name="Kuo A."/>
            <person name="Drula E."/>
            <person name="Varga T."/>
            <person name="Kohler A."/>
            <person name="Feng B."/>
            <person name="Cao Y."/>
            <person name="Lipzen A."/>
            <person name="Daum C."/>
            <person name="Hundley H."/>
            <person name="Pangilinan J."/>
            <person name="Johnson J."/>
            <person name="Barry K."/>
            <person name="LaButti K."/>
            <person name="Ng V."/>
            <person name="Ahrendt S."/>
            <person name="Min B."/>
            <person name="Choi I.G."/>
            <person name="Park H."/>
            <person name="Plett J.M."/>
            <person name="Magnuson J."/>
            <person name="Spatafora J.W."/>
            <person name="Nagy L.G."/>
            <person name="Henrissat B."/>
            <person name="Grigoriev I.V."/>
            <person name="Yang Z.L."/>
            <person name="Xu J."/>
            <person name="Martin F.M."/>
        </authorList>
    </citation>
    <scope>NUCLEOTIDE SEQUENCE</scope>
    <source>
        <strain evidence="1">ATCC 28755</strain>
    </source>
</reference>
<comment type="caution">
    <text evidence="1">The sequence shown here is derived from an EMBL/GenBank/DDBJ whole genome shotgun (WGS) entry which is preliminary data.</text>
</comment>
<organism evidence="1 2">
    <name type="scientific">Hygrophoropsis aurantiaca</name>
    <dbReference type="NCBI Taxonomy" id="72124"/>
    <lineage>
        <taxon>Eukaryota</taxon>
        <taxon>Fungi</taxon>
        <taxon>Dikarya</taxon>
        <taxon>Basidiomycota</taxon>
        <taxon>Agaricomycotina</taxon>
        <taxon>Agaricomycetes</taxon>
        <taxon>Agaricomycetidae</taxon>
        <taxon>Boletales</taxon>
        <taxon>Coniophorineae</taxon>
        <taxon>Hygrophoropsidaceae</taxon>
        <taxon>Hygrophoropsis</taxon>
    </lineage>
</organism>
<evidence type="ECO:0000313" key="1">
    <source>
        <dbReference type="EMBL" id="KAH7911037.1"/>
    </source>
</evidence>
<proteinExistence type="predicted"/>
<dbReference type="Proteomes" id="UP000790377">
    <property type="component" value="Unassembled WGS sequence"/>
</dbReference>
<gene>
    <name evidence="1" type="ORF">BJ138DRAFT_1101355</name>
</gene>
<sequence>MSTIPPTPIPIVVVMKISSTSQRWCLQQRLNLDDKCGIRPGCMVSVHYHHNTPTPSATPKSEEGIVPKPGPAATGYVKGIVGVDRQNIRFMVHIIDPSKPPYTATNPPSLSPTESPDQANPPTDVPPKPSATPTWAALTKSPAPPNLIESITLSVPHKHCKLHWGFSIFYHLVRCALPSPPPSVPIMASRKEQDTLYNLQCRKVVRDTDGLIVYEYDHEGTPRPQVEYIGGEW</sequence>